<reference evidence="2 3" key="1">
    <citation type="journal article" date="2012" name="J. Bacteriol.">
        <title>Complete Genome Sequence of the BTEX-Degrading Bacterium Pseudoxanthomonas spadix BD-a59.</title>
        <authorList>
            <person name="Lee S.H."/>
            <person name="Jin H.M."/>
            <person name="Lee H.J."/>
            <person name="Kim J.M."/>
            <person name="Jeon C.O."/>
        </authorList>
    </citation>
    <scope>NUCLEOTIDE SEQUENCE [LARGE SCALE GENOMIC DNA]</scope>
    <source>
        <strain evidence="2 3">BD-a59</strain>
    </source>
</reference>
<dbReference type="PANTHER" id="PTHR43135:SF3">
    <property type="entry name" value="ALPHA-D-RIBOSE 1-METHYLPHOSPHONATE 5-TRIPHOSPHATE DIPHOSPHATASE"/>
    <property type="match status" value="1"/>
</dbReference>
<dbReference type="SUPFAM" id="SSF51556">
    <property type="entry name" value="Metallo-dependent hydrolases"/>
    <property type="match status" value="1"/>
</dbReference>
<dbReference type="STRING" id="1045855.DSC_03415"/>
<dbReference type="GO" id="GO:0016810">
    <property type="term" value="F:hydrolase activity, acting on carbon-nitrogen (but not peptide) bonds"/>
    <property type="evidence" value="ECO:0007669"/>
    <property type="project" value="InterPro"/>
</dbReference>
<evidence type="ECO:0000313" key="3">
    <source>
        <dbReference type="Proteomes" id="UP000005870"/>
    </source>
</evidence>
<dbReference type="Gene3D" id="2.30.40.10">
    <property type="entry name" value="Urease, subunit C, domain 1"/>
    <property type="match status" value="1"/>
</dbReference>
<dbReference type="Gene3D" id="1.20.58.520">
    <property type="entry name" value="Amidohydrolase"/>
    <property type="match status" value="1"/>
</dbReference>
<dbReference type="InterPro" id="IPR011059">
    <property type="entry name" value="Metal-dep_hydrolase_composite"/>
</dbReference>
<dbReference type="Proteomes" id="UP000005870">
    <property type="component" value="Chromosome"/>
</dbReference>
<organism evidence="2 3">
    <name type="scientific">Pseudoxanthomonas spadix (strain BD-a59)</name>
    <dbReference type="NCBI Taxonomy" id="1045855"/>
    <lineage>
        <taxon>Bacteria</taxon>
        <taxon>Pseudomonadati</taxon>
        <taxon>Pseudomonadota</taxon>
        <taxon>Gammaproteobacteria</taxon>
        <taxon>Lysobacterales</taxon>
        <taxon>Lysobacteraceae</taxon>
        <taxon>Pseudoxanthomonas</taxon>
    </lineage>
</organism>
<name>G7UN25_PSEUP</name>
<dbReference type="InterPro" id="IPR006680">
    <property type="entry name" value="Amidohydro-rel"/>
</dbReference>
<dbReference type="eggNOG" id="COG1228">
    <property type="taxonomic scope" value="Bacteria"/>
</dbReference>
<dbReference type="InterPro" id="IPR051781">
    <property type="entry name" value="Metallo-dep_Hydrolase"/>
</dbReference>
<dbReference type="Pfam" id="PF01979">
    <property type="entry name" value="Amidohydro_1"/>
    <property type="match status" value="1"/>
</dbReference>
<gene>
    <name evidence="2" type="ordered locus">DSC_03415</name>
</gene>
<dbReference type="KEGG" id="psd:DSC_03415"/>
<protein>
    <submittedName>
        <fullName evidence="2">Amidohydrolase</fullName>
    </submittedName>
</protein>
<evidence type="ECO:0000313" key="2">
    <source>
        <dbReference type="EMBL" id="AER55336.1"/>
    </source>
</evidence>
<dbReference type="EMBL" id="CP003093">
    <property type="protein sequence ID" value="AER55336.1"/>
    <property type="molecule type" value="Genomic_DNA"/>
</dbReference>
<dbReference type="Gene3D" id="3.40.50.10910">
    <property type="entry name" value="Amidohydrolase"/>
    <property type="match status" value="1"/>
</dbReference>
<sequence>MVVREGRIAQIGPDVAVPKGAQVVRARGKALLPGLFDLHTHWTPGSTPGTYPQIATAYLATGVTTVNDFHQPPESFEPRRRWLSTLYAPHVNLTARMSTPLGHGADWADENTTRWVNSPDAARRAVDAIAEYKPDLIKAFTDGWRYGMSADNTSMSVDTLSALVDQAHGHGLRVLTHTVTVERGRQAGEAKVDVIAHSLQDRPIDAETIAAIKAGGTYYVPTLAVYEPVKPGQEAPFPADDPRMRQREQKFGYALGNAKALHDAGVPVAVGTDAGMFPHQGATARELELLVRAGLTPAEALIAGTATSAAAIGLQDDRGTLRPGLRADLVLVDGRPWEDIAAVRRVERVFVDGRQVWGNGVKTSAANQATAMPAVRIAALVDDFERADGRTALDTLRVDEADGGTDRTVQVTEVVAREQVGHALSLQARFSSKPEPFASAILPLSRGSVEPVDLRGYRGLRFEIRGDARPVTLEYRGVENRRWSHRLQPQAGWRTVEVPFDALQGQPSRRGEGPVPAWKGDDLQQLVFSIGGEPGEKVWLELDNVAFY</sequence>
<dbReference type="HOGENOM" id="CLU_459886_0_0_6"/>
<dbReference type="Gene3D" id="3.30.110.90">
    <property type="entry name" value="Amidohydrolase"/>
    <property type="match status" value="1"/>
</dbReference>
<dbReference type="SUPFAM" id="SSF49785">
    <property type="entry name" value="Galactose-binding domain-like"/>
    <property type="match status" value="1"/>
</dbReference>
<dbReference type="SUPFAM" id="SSF51338">
    <property type="entry name" value="Composite domain of metallo-dependent hydrolases"/>
    <property type="match status" value="1"/>
</dbReference>
<dbReference type="InterPro" id="IPR008979">
    <property type="entry name" value="Galactose-bd-like_sf"/>
</dbReference>
<proteinExistence type="predicted"/>
<dbReference type="AlphaFoldDB" id="G7UN25"/>
<feature type="domain" description="Amidohydrolase-related" evidence="1">
    <location>
        <begin position="31"/>
        <end position="356"/>
    </location>
</feature>
<evidence type="ECO:0000259" key="1">
    <source>
        <dbReference type="Pfam" id="PF01979"/>
    </source>
</evidence>
<accession>G7UN25</accession>
<dbReference type="InterPro" id="IPR032466">
    <property type="entry name" value="Metal_Hydrolase"/>
</dbReference>
<keyword evidence="3" id="KW-1185">Reference proteome</keyword>
<dbReference type="PANTHER" id="PTHR43135">
    <property type="entry name" value="ALPHA-D-RIBOSE 1-METHYLPHOSPHONATE 5-TRIPHOSPHATE DIPHOSPHATASE"/>
    <property type="match status" value="1"/>
</dbReference>